<organism evidence="1 2">
    <name type="scientific">Scortum barcoo</name>
    <name type="common">barcoo grunter</name>
    <dbReference type="NCBI Taxonomy" id="214431"/>
    <lineage>
        <taxon>Eukaryota</taxon>
        <taxon>Metazoa</taxon>
        <taxon>Chordata</taxon>
        <taxon>Craniata</taxon>
        <taxon>Vertebrata</taxon>
        <taxon>Euteleostomi</taxon>
        <taxon>Actinopterygii</taxon>
        <taxon>Neopterygii</taxon>
        <taxon>Teleostei</taxon>
        <taxon>Neoteleostei</taxon>
        <taxon>Acanthomorphata</taxon>
        <taxon>Eupercaria</taxon>
        <taxon>Centrarchiformes</taxon>
        <taxon>Terapontoidei</taxon>
        <taxon>Terapontidae</taxon>
        <taxon>Scortum</taxon>
    </lineage>
</organism>
<dbReference type="EMBL" id="CM041549">
    <property type="protein sequence ID" value="KAI3357491.1"/>
    <property type="molecule type" value="Genomic_DNA"/>
</dbReference>
<keyword evidence="2" id="KW-1185">Reference proteome</keyword>
<comment type="caution">
    <text evidence="1">The sequence shown here is derived from an EMBL/GenBank/DDBJ whole genome shotgun (WGS) entry which is preliminary data.</text>
</comment>
<sequence length="488" mass="55363">MPACCVSGCKNQHTPSGKVKLYKIPSASRSFQAKRRQLWLQAIQRVNGSTEELRGSARVCGAHFISGKASMDQDSPDFVPSVFTSPSSKKKVKWFYGRRKKRHRTAKVKTVRVDSPVDLHSSVLMEEMQMPSTPSGPKEGERWTEVAETELETKTIKLKTTSSPNKASSSLNIPADIHKLDKKIPIVRLKPVFVPAFGYLCEHCSQKFTKASQLLKHIWLHEEETSFICEICGQHFTSRADFTEHQLAHEPCFPCNMCERSFTTSHNLKRHKLLHVKDGRKCQKCGVLFCRRHNHVLFMPQAEFEQDADQKNDGGNVMIKNDLHKEPELNQTSEDNDEAPSSTSAAPSSPSAPLSKIKKARRQPCHKEISLNNPVPVLLSPVPPPPTLKYPNHQHISTQRWTLPDYPANFVQPHLPQQPQLPPSLNIFSPQYLTSALLEVKRDYEYILSKPKAARSERQIVKEEQCELPLISPAEQRVKHIKKEKNCL</sequence>
<protein>
    <submittedName>
        <fullName evidence="1">Uncharacterized protein</fullName>
    </submittedName>
</protein>
<accession>A0ACB8VPE9</accession>
<evidence type="ECO:0000313" key="2">
    <source>
        <dbReference type="Proteomes" id="UP000831701"/>
    </source>
</evidence>
<proteinExistence type="predicted"/>
<name>A0ACB8VPE9_9TELE</name>
<reference evidence="1" key="1">
    <citation type="submission" date="2022-04" db="EMBL/GenBank/DDBJ databases">
        <title>Jade perch genome.</title>
        <authorList>
            <person name="Chao B."/>
        </authorList>
    </citation>
    <scope>NUCLEOTIDE SEQUENCE</scope>
    <source>
        <strain evidence="1">CB-2022</strain>
    </source>
</reference>
<gene>
    <name evidence="1" type="ORF">L3Q82_015909</name>
</gene>
<dbReference type="Proteomes" id="UP000831701">
    <property type="component" value="Chromosome 19"/>
</dbReference>
<evidence type="ECO:0000313" key="1">
    <source>
        <dbReference type="EMBL" id="KAI3357491.1"/>
    </source>
</evidence>